<feature type="chain" id="PRO_5003840560" evidence="1">
    <location>
        <begin position="23"/>
        <end position="159"/>
    </location>
</feature>
<reference evidence="2 3" key="1">
    <citation type="submission" date="2012-08" db="EMBL/GenBank/DDBJ databases">
        <title>The Genome Sequence of Barnesiella intestinihominis YIT 11860.</title>
        <authorList>
            <consortium name="The Broad Institute Genome Sequencing Platform"/>
            <person name="Earl A."/>
            <person name="Ward D."/>
            <person name="Feldgarden M."/>
            <person name="Gevers D."/>
            <person name="Morotomi M."/>
            <person name="Walker B."/>
            <person name="Young S.K."/>
            <person name="Zeng Q."/>
            <person name="Gargeya S."/>
            <person name="Fitzgerald M."/>
            <person name="Haas B."/>
            <person name="Abouelleil A."/>
            <person name="Alvarado L."/>
            <person name="Arachchi H.M."/>
            <person name="Berlin A.M."/>
            <person name="Chapman S.B."/>
            <person name="Goldberg J."/>
            <person name="Griggs A."/>
            <person name="Gujja S."/>
            <person name="Hansen M."/>
            <person name="Howarth C."/>
            <person name="Imamovic A."/>
            <person name="Larimer J."/>
            <person name="McCowen C."/>
            <person name="Montmayeur A."/>
            <person name="Murphy C."/>
            <person name="Neiman D."/>
            <person name="Pearson M."/>
            <person name="Priest M."/>
            <person name="Roberts A."/>
            <person name="Saif S."/>
            <person name="Shea T."/>
            <person name="Sisk P."/>
            <person name="Sykes S."/>
            <person name="Wortman J."/>
            <person name="Nusbaum C."/>
            <person name="Birren B."/>
        </authorList>
    </citation>
    <scope>NUCLEOTIDE SEQUENCE [LARGE SCALE GENOMIC DNA]</scope>
    <source>
        <strain evidence="2 3">YIT 11860</strain>
    </source>
</reference>
<evidence type="ECO:0000313" key="3">
    <source>
        <dbReference type="Proteomes" id="UP000006044"/>
    </source>
</evidence>
<dbReference type="HOGENOM" id="CLU_1736966_0_0_10"/>
<sequence>MKKIILLLSAVLLWALPVSVSAQNKNNDKAKQQRKEQFDRFCKFRRDFMMKQIGLSEQEAKQFFPLYEEMEGKKWTVDREARTFARKIVRSETAVSDVEYEKAAEVLLEKDEKLAKIDREYYDKFKTFLSNEKLFKFKNAQMKFPRAMMKWHGGKHHHE</sequence>
<organism evidence="2 3">
    <name type="scientific">Barnesiella intestinihominis YIT 11860</name>
    <dbReference type="NCBI Taxonomy" id="742726"/>
    <lineage>
        <taxon>Bacteria</taxon>
        <taxon>Pseudomonadati</taxon>
        <taxon>Bacteroidota</taxon>
        <taxon>Bacteroidia</taxon>
        <taxon>Bacteroidales</taxon>
        <taxon>Barnesiellaceae</taxon>
        <taxon>Barnesiella</taxon>
    </lineage>
</organism>
<dbReference type="Proteomes" id="UP000006044">
    <property type="component" value="Unassembled WGS sequence"/>
</dbReference>
<dbReference type="OrthoDB" id="1081813at2"/>
<name>K0X188_9BACT</name>
<proteinExistence type="predicted"/>
<protein>
    <submittedName>
        <fullName evidence="2">Uncharacterized protein</fullName>
    </submittedName>
</protein>
<evidence type="ECO:0000313" key="2">
    <source>
        <dbReference type="EMBL" id="EJZ65103.1"/>
    </source>
</evidence>
<dbReference type="GeneID" id="77848146"/>
<feature type="signal peptide" evidence="1">
    <location>
        <begin position="1"/>
        <end position="22"/>
    </location>
</feature>
<keyword evidence="3" id="KW-1185">Reference proteome</keyword>
<dbReference type="AlphaFoldDB" id="K0X188"/>
<dbReference type="eggNOG" id="ENOG5033IRG">
    <property type="taxonomic scope" value="Bacteria"/>
</dbReference>
<evidence type="ECO:0000256" key="1">
    <source>
        <dbReference type="SAM" id="SignalP"/>
    </source>
</evidence>
<dbReference type="EMBL" id="ADLE01000007">
    <property type="protein sequence ID" value="EJZ65103.1"/>
    <property type="molecule type" value="Genomic_DNA"/>
</dbReference>
<accession>K0X188</accession>
<dbReference type="STRING" id="742726.HMPREF9448_00833"/>
<gene>
    <name evidence="2" type="ORF">HMPREF9448_00833</name>
</gene>
<comment type="caution">
    <text evidence="2">The sequence shown here is derived from an EMBL/GenBank/DDBJ whole genome shotgun (WGS) entry which is preliminary data.</text>
</comment>
<keyword evidence="1" id="KW-0732">Signal</keyword>
<dbReference type="RefSeq" id="WP_008861327.1">
    <property type="nucleotide sequence ID" value="NZ_CAXSNY010000005.1"/>
</dbReference>